<dbReference type="RefSeq" id="WP_023002620.1">
    <property type="nucleotide sequence ID" value="NZ_CP045617.1"/>
</dbReference>
<dbReference type="EMBL" id="CXST01000003">
    <property type="protein sequence ID" value="CTQ46295.1"/>
    <property type="molecule type" value="Genomic_DNA"/>
</dbReference>
<sequence>MKFWSIAVVAMILAGVAATKAANPSHALTDGSVATGIPVTTLHTPVTP</sequence>
<proteinExistence type="predicted"/>
<gene>
    <name evidence="2" type="ORF">LAL4801_04754</name>
</gene>
<accession>A0A0M6Y877</accession>
<evidence type="ECO:0000256" key="1">
    <source>
        <dbReference type="SAM" id="SignalP"/>
    </source>
</evidence>
<reference evidence="3" key="1">
    <citation type="submission" date="2015-07" db="EMBL/GenBank/DDBJ databases">
        <authorList>
            <person name="Rodrigo-Torres Lidia"/>
            <person name="Arahal R.David."/>
        </authorList>
    </citation>
    <scope>NUCLEOTIDE SEQUENCE [LARGE SCALE GENOMIC DNA]</scope>
    <source>
        <strain evidence="3">CECT 4801</strain>
    </source>
</reference>
<dbReference type="AlphaFoldDB" id="A0A0M6Y877"/>
<keyword evidence="1" id="KW-0732">Signal</keyword>
<feature type="chain" id="PRO_5005807701" evidence="1">
    <location>
        <begin position="22"/>
        <end position="48"/>
    </location>
</feature>
<evidence type="ECO:0000313" key="2">
    <source>
        <dbReference type="EMBL" id="CTQ46295.1"/>
    </source>
</evidence>
<dbReference type="Proteomes" id="UP000048926">
    <property type="component" value="Unassembled WGS sequence"/>
</dbReference>
<keyword evidence="3" id="KW-1185">Reference proteome</keyword>
<name>A0A0M6Y877_9HYPH</name>
<feature type="signal peptide" evidence="1">
    <location>
        <begin position="1"/>
        <end position="21"/>
    </location>
</feature>
<evidence type="ECO:0000313" key="3">
    <source>
        <dbReference type="Proteomes" id="UP000048926"/>
    </source>
</evidence>
<protein>
    <submittedName>
        <fullName evidence="2">Uncharacterized protein</fullName>
    </submittedName>
</protein>
<organism evidence="2 3">
    <name type="scientific">Roseibium aggregatum</name>
    <dbReference type="NCBI Taxonomy" id="187304"/>
    <lineage>
        <taxon>Bacteria</taxon>
        <taxon>Pseudomonadati</taxon>
        <taxon>Pseudomonadota</taxon>
        <taxon>Alphaproteobacteria</taxon>
        <taxon>Hyphomicrobiales</taxon>
        <taxon>Stappiaceae</taxon>
        <taxon>Roseibium</taxon>
    </lineage>
</organism>